<evidence type="ECO:0000313" key="2">
    <source>
        <dbReference type="EMBL" id="GMN57385.1"/>
    </source>
</evidence>
<proteinExistence type="predicted"/>
<reference evidence="2" key="1">
    <citation type="submission" date="2023-07" db="EMBL/GenBank/DDBJ databases">
        <title>draft genome sequence of fig (Ficus carica).</title>
        <authorList>
            <person name="Takahashi T."/>
            <person name="Nishimura K."/>
        </authorList>
    </citation>
    <scope>NUCLEOTIDE SEQUENCE</scope>
</reference>
<evidence type="ECO:0000313" key="3">
    <source>
        <dbReference type="Proteomes" id="UP001187192"/>
    </source>
</evidence>
<accession>A0AA88DLK4</accession>
<dbReference type="AlphaFoldDB" id="A0AA88DLK4"/>
<protein>
    <submittedName>
        <fullName evidence="2">Uncharacterized protein</fullName>
    </submittedName>
</protein>
<dbReference type="EMBL" id="BTGU01000070">
    <property type="protein sequence ID" value="GMN57385.1"/>
    <property type="molecule type" value="Genomic_DNA"/>
</dbReference>
<sequence>MKGWRERREEAEAVAVELGLRRESEEREKSLLAATLNIMVWLSPSSFFFLAGKMENGEMEKWWGKGGFANSSERKGCSTCSPIKAYGTMTK</sequence>
<name>A0AA88DLK4_FICCA</name>
<keyword evidence="1" id="KW-0812">Transmembrane</keyword>
<dbReference type="Proteomes" id="UP001187192">
    <property type="component" value="Unassembled WGS sequence"/>
</dbReference>
<gene>
    <name evidence="2" type="ORF">TIFTF001_026494</name>
</gene>
<comment type="caution">
    <text evidence="2">The sequence shown here is derived from an EMBL/GenBank/DDBJ whole genome shotgun (WGS) entry which is preliminary data.</text>
</comment>
<organism evidence="2 3">
    <name type="scientific">Ficus carica</name>
    <name type="common">Common fig</name>
    <dbReference type="NCBI Taxonomy" id="3494"/>
    <lineage>
        <taxon>Eukaryota</taxon>
        <taxon>Viridiplantae</taxon>
        <taxon>Streptophyta</taxon>
        <taxon>Embryophyta</taxon>
        <taxon>Tracheophyta</taxon>
        <taxon>Spermatophyta</taxon>
        <taxon>Magnoliopsida</taxon>
        <taxon>eudicotyledons</taxon>
        <taxon>Gunneridae</taxon>
        <taxon>Pentapetalae</taxon>
        <taxon>rosids</taxon>
        <taxon>fabids</taxon>
        <taxon>Rosales</taxon>
        <taxon>Moraceae</taxon>
        <taxon>Ficeae</taxon>
        <taxon>Ficus</taxon>
    </lineage>
</organism>
<evidence type="ECO:0000256" key="1">
    <source>
        <dbReference type="SAM" id="Phobius"/>
    </source>
</evidence>
<keyword evidence="1" id="KW-0472">Membrane</keyword>
<feature type="transmembrane region" description="Helical" evidence="1">
    <location>
        <begin position="31"/>
        <end position="51"/>
    </location>
</feature>
<keyword evidence="3" id="KW-1185">Reference proteome</keyword>
<keyword evidence="1" id="KW-1133">Transmembrane helix</keyword>